<dbReference type="Proteomes" id="UP000002420">
    <property type="component" value="Chromosome"/>
</dbReference>
<evidence type="ECO:0000256" key="8">
    <source>
        <dbReference type="ARBA" id="ARBA00023012"/>
    </source>
</evidence>
<evidence type="ECO:0000313" key="14">
    <source>
        <dbReference type="Proteomes" id="UP000002420"/>
    </source>
</evidence>
<dbReference type="InterPro" id="IPR001610">
    <property type="entry name" value="PAC"/>
</dbReference>
<dbReference type="PANTHER" id="PTHR43065:SF10">
    <property type="entry name" value="PEROXIDE STRESS-ACTIVATED HISTIDINE KINASE MAK3"/>
    <property type="match status" value="1"/>
</dbReference>
<dbReference type="InterPro" id="IPR035965">
    <property type="entry name" value="PAS-like_dom_sf"/>
</dbReference>
<dbReference type="Gene3D" id="3.30.450.20">
    <property type="entry name" value="PAS domain"/>
    <property type="match status" value="1"/>
</dbReference>
<evidence type="ECO:0000313" key="13">
    <source>
        <dbReference type="EMBL" id="ACD94193.1"/>
    </source>
</evidence>
<evidence type="ECO:0000256" key="7">
    <source>
        <dbReference type="ARBA" id="ARBA00022840"/>
    </source>
</evidence>
<dbReference type="InterPro" id="IPR004358">
    <property type="entry name" value="Sig_transdc_His_kin-like_C"/>
</dbReference>
<dbReference type="PANTHER" id="PTHR43065">
    <property type="entry name" value="SENSOR HISTIDINE KINASE"/>
    <property type="match status" value="1"/>
</dbReference>
<evidence type="ECO:0000256" key="9">
    <source>
        <dbReference type="SAM" id="Coils"/>
    </source>
</evidence>
<dbReference type="SUPFAM" id="SSF55785">
    <property type="entry name" value="PYP-like sensor domain (PAS domain)"/>
    <property type="match status" value="1"/>
</dbReference>
<organism evidence="13 14">
    <name type="scientific">Trichlorobacter lovleyi (strain ATCC BAA-1151 / DSM 17278 / SZ)</name>
    <name type="common">Geobacter lovleyi</name>
    <dbReference type="NCBI Taxonomy" id="398767"/>
    <lineage>
        <taxon>Bacteria</taxon>
        <taxon>Pseudomonadati</taxon>
        <taxon>Thermodesulfobacteriota</taxon>
        <taxon>Desulfuromonadia</taxon>
        <taxon>Geobacterales</taxon>
        <taxon>Geobacteraceae</taxon>
        <taxon>Trichlorobacter</taxon>
    </lineage>
</organism>
<dbReference type="STRING" id="398767.Glov_0465"/>
<dbReference type="eggNOG" id="COG5002">
    <property type="taxonomic scope" value="Bacteria"/>
</dbReference>
<dbReference type="EC" id="2.7.13.3" evidence="2"/>
<dbReference type="KEGG" id="glo:Glov_0465"/>
<dbReference type="SUPFAM" id="SSF55874">
    <property type="entry name" value="ATPase domain of HSP90 chaperone/DNA topoisomerase II/histidine kinase"/>
    <property type="match status" value="1"/>
</dbReference>
<protein>
    <recommendedName>
        <fullName evidence="2">histidine kinase</fullName>
        <ecNumber evidence="2">2.7.13.3</ecNumber>
    </recommendedName>
</protein>
<dbReference type="InterPro" id="IPR036097">
    <property type="entry name" value="HisK_dim/P_sf"/>
</dbReference>
<dbReference type="eggNOG" id="COG4191">
    <property type="taxonomic scope" value="Bacteria"/>
</dbReference>
<dbReference type="SMART" id="SM00388">
    <property type="entry name" value="HisKA"/>
    <property type="match status" value="1"/>
</dbReference>
<dbReference type="SMART" id="SM00086">
    <property type="entry name" value="PAC"/>
    <property type="match status" value="1"/>
</dbReference>
<dbReference type="InterPro" id="IPR005467">
    <property type="entry name" value="His_kinase_dom"/>
</dbReference>
<dbReference type="Gene3D" id="3.30.565.10">
    <property type="entry name" value="Histidine kinase-like ATPase, C-terminal domain"/>
    <property type="match status" value="1"/>
</dbReference>
<evidence type="ECO:0000259" key="10">
    <source>
        <dbReference type="PROSITE" id="PS50109"/>
    </source>
</evidence>
<sequence>MRRRSEEHSRDWSELRNRIIGLGEQSSHKNYYSELKARLRELEESRRSLAAANASLQAVMDAATEVAIIATSPDGTITIFNQGAENLLGYRAEELIGTATVLLFHLPLEVEQRGAELSAQYSHTVTGFQTFIESTEHGHAEKREWTYICKDGRYLQVELVVTAIRGENGVINGYLGVAQDITERKQAEASLRRMNLDLEEARQATEKLNRLLEQRISEALVDIRHKDRLLIQQGRQAAMGEMISNIAHQWRQPLNNIALLIQNLQLLCNSGELSPQQCDQDVAKALEIIQFMSGTINNFRNIFRQDATPQRFSVNQAVAKIVDFLAAGMTGHGITVSCVEKEEVSITGYPGEYHQALINILNNAREALLFRAVPKALIRITIFKEQGQGVVTVWDNGGGIDAAILPKIFDPYFTTKFKSQGTGLGLFMAKAIIENSMQGRLTARNINGGAELRIEVSSPETVSGRPVSA</sequence>
<feature type="coiled-coil region" evidence="9">
    <location>
        <begin position="32"/>
        <end position="59"/>
    </location>
</feature>
<reference evidence="13 14" key="1">
    <citation type="submission" date="2008-05" db="EMBL/GenBank/DDBJ databases">
        <title>Complete sequence of chromosome of Geobacter lovleyi SZ.</title>
        <authorList>
            <consortium name="US DOE Joint Genome Institute"/>
            <person name="Lucas S."/>
            <person name="Copeland A."/>
            <person name="Lapidus A."/>
            <person name="Glavina del Rio T."/>
            <person name="Dalin E."/>
            <person name="Tice H."/>
            <person name="Bruce D."/>
            <person name="Goodwin L."/>
            <person name="Pitluck S."/>
            <person name="Chertkov O."/>
            <person name="Meincke L."/>
            <person name="Brettin T."/>
            <person name="Detter J.C."/>
            <person name="Han C."/>
            <person name="Tapia R."/>
            <person name="Kuske C.R."/>
            <person name="Schmutz J."/>
            <person name="Larimer F."/>
            <person name="Land M."/>
            <person name="Hauser L."/>
            <person name="Kyrpides N."/>
            <person name="Mikhailova N."/>
            <person name="Sung Y."/>
            <person name="Fletcher K.E."/>
            <person name="Ritalahti K.M."/>
            <person name="Loeffler F.E."/>
            <person name="Richardson P."/>
        </authorList>
    </citation>
    <scope>NUCLEOTIDE SEQUENCE [LARGE SCALE GENOMIC DNA]</scope>
    <source>
        <strain evidence="14">ATCC BAA-1151 / DSM 17278 / SZ</strain>
    </source>
</reference>
<dbReference type="PROSITE" id="PS50109">
    <property type="entry name" value="HIS_KIN"/>
    <property type="match status" value="1"/>
</dbReference>
<feature type="domain" description="PAC" evidence="12">
    <location>
        <begin position="141"/>
        <end position="193"/>
    </location>
</feature>
<dbReference type="PRINTS" id="PR00344">
    <property type="entry name" value="BCTRLSENSOR"/>
</dbReference>
<keyword evidence="9" id="KW-0175">Coiled coil</keyword>
<evidence type="ECO:0000256" key="5">
    <source>
        <dbReference type="ARBA" id="ARBA00022741"/>
    </source>
</evidence>
<dbReference type="InterPro" id="IPR000700">
    <property type="entry name" value="PAS-assoc_C"/>
</dbReference>
<keyword evidence="3" id="KW-0597">Phosphoprotein</keyword>
<dbReference type="NCBIfam" id="TIGR00229">
    <property type="entry name" value="sensory_box"/>
    <property type="match status" value="1"/>
</dbReference>
<evidence type="ECO:0000259" key="12">
    <source>
        <dbReference type="PROSITE" id="PS50113"/>
    </source>
</evidence>
<evidence type="ECO:0000256" key="6">
    <source>
        <dbReference type="ARBA" id="ARBA00022777"/>
    </source>
</evidence>
<dbReference type="CDD" id="cd00130">
    <property type="entry name" value="PAS"/>
    <property type="match status" value="1"/>
</dbReference>
<keyword evidence="5" id="KW-0547">Nucleotide-binding</keyword>
<keyword evidence="4" id="KW-0808">Transferase</keyword>
<comment type="catalytic activity">
    <reaction evidence="1">
        <text>ATP + protein L-histidine = ADP + protein N-phospho-L-histidine.</text>
        <dbReference type="EC" id="2.7.13.3"/>
    </reaction>
</comment>
<dbReference type="Gene3D" id="1.10.287.130">
    <property type="match status" value="1"/>
</dbReference>
<feature type="domain" description="PAS" evidence="11">
    <location>
        <begin position="52"/>
        <end position="107"/>
    </location>
</feature>
<evidence type="ECO:0000256" key="1">
    <source>
        <dbReference type="ARBA" id="ARBA00000085"/>
    </source>
</evidence>
<dbReference type="SUPFAM" id="SSF47384">
    <property type="entry name" value="Homodimeric domain of signal transducing histidine kinase"/>
    <property type="match status" value="1"/>
</dbReference>
<dbReference type="InterPro" id="IPR000014">
    <property type="entry name" value="PAS"/>
</dbReference>
<feature type="coiled-coil region" evidence="9">
    <location>
        <begin position="184"/>
        <end position="218"/>
    </location>
</feature>
<dbReference type="EMBL" id="CP001089">
    <property type="protein sequence ID" value="ACD94193.1"/>
    <property type="molecule type" value="Genomic_DNA"/>
</dbReference>
<keyword evidence="14" id="KW-1185">Reference proteome</keyword>
<dbReference type="GO" id="GO:0000155">
    <property type="term" value="F:phosphorelay sensor kinase activity"/>
    <property type="evidence" value="ECO:0007669"/>
    <property type="project" value="InterPro"/>
</dbReference>
<dbReference type="AlphaFoldDB" id="B3E2E0"/>
<dbReference type="SMART" id="SM00387">
    <property type="entry name" value="HATPase_c"/>
    <property type="match status" value="1"/>
</dbReference>
<keyword evidence="8" id="KW-0902">Two-component regulatory system</keyword>
<dbReference type="CDD" id="cd00082">
    <property type="entry name" value="HisKA"/>
    <property type="match status" value="1"/>
</dbReference>
<keyword evidence="6 13" id="KW-0418">Kinase</keyword>
<dbReference type="PROSITE" id="PS50112">
    <property type="entry name" value="PAS"/>
    <property type="match status" value="1"/>
</dbReference>
<gene>
    <name evidence="13" type="ordered locus">Glov_0465</name>
</gene>
<feature type="domain" description="Histidine kinase" evidence="10">
    <location>
        <begin position="245"/>
        <end position="460"/>
    </location>
</feature>
<keyword evidence="7" id="KW-0067">ATP-binding</keyword>
<accession>B3E2E0</accession>
<evidence type="ECO:0000256" key="2">
    <source>
        <dbReference type="ARBA" id="ARBA00012438"/>
    </source>
</evidence>
<dbReference type="PROSITE" id="PS50113">
    <property type="entry name" value="PAC"/>
    <property type="match status" value="1"/>
</dbReference>
<evidence type="ECO:0000259" key="11">
    <source>
        <dbReference type="PROSITE" id="PS50112"/>
    </source>
</evidence>
<dbReference type="InterPro" id="IPR003594">
    <property type="entry name" value="HATPase_dom"/>
</dbReference>
<name>B3E2E0_TRIL1</name>
<evidence type="ECO:0000256" key="4">
    <source>
        <dbReference type="ARBA" id="ARBA00022679"/>
    </source>
</evidence>
<dbReference type="Pfam" id="PF13426">
    <property type="entry name" value="PAS_9"/>
    <property type="match status" value="1"/>
</dbReference>
<dbReference type="RefSeq" id="WP_012468549.1">
    <property type="nucleotide sequence ID" value="NC_010814.1"/>
</dbReference>
<dbReference type="GO" id="GO:0005524">
    <property type="term" value="F:ATP binding"/>
    <property type="evidence" value="ECO:0007669"/>
    <property type="project" value="UniProtKB-KW"/>
</dbReference>
<evidence type="ECO:0000256" key="3">
    <source>
        <dbReference type="ARBA" id="ARBA00022553"/>
    </source>
</evidence>
<dbReference type="HOGENOM" id="CLU_000445_133_3_7"/>
<dbReference type="Pfam" id="PF02518">
    <property type="entry name" value="HATPase_c"/>
    <property type="match status" value="1"/>
</dbReference>
<dbReference type="InterPro" id="IPR036890">
    <property type="entry name" value="HATPase_C_sf"/>
</dbReference>
<proteinExistence type="predicted"/>
<dbReference type="InterPro" id="IPR003661">
    <property type="entry name" value="HisK_dim/P_dom"/>
</dbReference>
<dbReference type="SMART" id="SM00091">
    <property type="entry name" value="PAS"/>
    <property type="match status" value="1"/>
</dbReference>